<dbReference type="PANTHER" id="PTHR16223:SF56">
    <property type="entry name" value="TRANSCRIPTION FACTOR BHLH110"/>
    <property type="match status" value="1"/>
</dbReference>
<dbReference type="PaxDb" id="3635-A0A1U8MBZ5"/>
<evidence type="ECO:0000256" key="4">
    <source>
        <dbReference type="ARBA" id="ARBA00023125"/>
    </source>
</evidence>
<reference evidence="10" key="2">
    <citation type="submission" date="2025-08" db="UniProtKB">
        <authorList>
            <consortium name="RefSeq"/>
        </authorList>
    </citation>
    <scope>IDENTIFICATION</scope>
</reference>
<dbReference type="Proteomes" id="UP000818029">
    <property type="component" value="Chromosome D06"/>
</dbReference>
<dbReference type="InterPro" id="IPR045843">
    <property type="entry name" value="IND-like"/>
</dbReference>
<dbReference type="PROSITE" id="PS50888">
    <property type="entry name" value="BHLH"/>
    <property type="match status" value="1"/>
</dbReference>
<organism evidence="9 10">
    <name type="scientific">Gossypium hirsutum</name>
    <name type="common">Upland cotton</name>
    <name type="synonym">Gossypium mexicanum</name>
    <dbReference type="NCBI Taxonomy" id="3635"/>
    <lineage>
        <taxon>Eukaryota</taxon>
        <taxon>Viridiplantae</taxon>
        <taxon>Streptophyta</taxon>
        <taxon>Embryophyta</taxon>
        <taxon>Tracheophyta</taxon>
        <taxon>Spermatophyta</taxon>
        <taxon>Magnoliopsida</taxon>
        <taxon>eudicotyledons</taxon>
        <taxon>Gunneridae</taxon>
        <taxon>Pentapetalae</taxon>
        <taxon>rosids</taxon>
        <taxon>malvids</taxon>
        <taxon>Malvales</taxon>
        <taxon>Malvaceae</taxon>
        <taxon>Malvoideae</taxon>
        <taxon>Gossypium</taxon>
    </lineage>
</organism>
<feature type="domain" description="BHLH" evidence="8">
    <location>
        <begin position="227"/>
        <end position="276"/>
    </location>
</feature>
<reference evidence="9" key="1">
    <citation type="journal article" date="2020" name="Nat. Genet.">
        <title>Genomic diversifications of five Gossypium allopolyploid species and their impact on cotton improvement.</title>
        <authorList>
            <person name="Chen Z.J."/>
            <person name="Sreedasyam A."/>
            <person name="Ando A."/>
            <person name="Song Q."/>
            <person name="De Santiago L.M."/>
            <person name="Hulse-Kemp A.M."/>
            <person name="Ding M."/>
            <person name="Ye W."/>
            <person name="Kirkbride R.C."/>
            <person name="Jenkins J."/>
            <person name="Plott C."/>
            <person name="Lovell J."/>
            <person name="Lin Y.M."/>
            <person name="Vaughn R."/>
            <person name="Liu B."/>
            <person name="Simpson S."/>
            <person name="Scheffler B.E."/>
            <person name="Wen L."/>
            <person name="Saski C.A."/>
            <person name="Grover C.E."/>
            <person name="Hu G."/>
            <person name="Conover J.L."/>
            <person name="Carlson J.W."/>
            <person name="Shu S."/>
            <person name="Boston L.B."/>
            <person name="Williams M."/>
            <person name="Peterson D.G."/>
            <person name="McGee K."/>
            <person name="Jones D.C."/>
            <person name="Wendel J.F."/>
            <person name="Stelly D.M."/>
            <person name="Grimwood J."/>
            <person name="Schmutz J."/>
        </authorList>
    </citation>
    <scope>NUCLEOTIDE SEQUENCE [LARGE SCALE GENOMIC DNA]</scope>
    <source>
        <strain evidence="9">cv. TM-1</strain>
    </source>
</reference>
<protein>
    <submittedName>
        <fullName evidence="10">Transcription factor bHLH110 isoform X1</fullName>
    </submittedName>
</protein>
<evidence type="ECO:0000256" key="6">
    <source>
        <dbReference type="ARBA" id="ARBA00023242"/>
    </source>
</evidence>
<name>A0A1U8MBZ5_GOSHI</name>
<accession>A0A1U8MBZ5</accession>
<dbReference type="InterPro" id="IPR036638">
    <property type="entry name" value="HLH_DNA-bd_sf"/>
</dbReference>
<dbReference type="GO" id="GO:0046983">
    <property type="term" value="F:protein dimerization activity"/>
    <property type="evidence" value="ECO:0007669"/>
    <property type="project" value="InterPro"/>
</dbReference>
<gene>
    <name evidence="10" type="primary">LOC107935049</name>
</gene>
<evidence type="ECO:0000256" key="1">
    <source>
        <dbReference type="ARBA" id="ARBA00004123"/>
    </source>
</evidence>
<evidence type="ECO:0000256" key="2">
    <source>
        <dbReference type="ARBA" id="ARBA00011738"/>
    </source>
</evidence>
<keyword evidence="3" id="KW-0805">Transcription regulation</keyword>
<evidence type="ECO:0000256" key="3">
    <source>
        <dbReference type="ARBA" id="ARBA00023015"/>
    </source>
</evidence>
<keyword evidence="4" id="KW-0238">DNA-binding</keyword>
<evidence type="ECO:0000313" key="9">
    <source>
        <dbReference type="Proteomes" id="UP000818029"/>
    </source>
</evidence>
<dbReference type="InterPro" id="IPR011598">
    <property type="entry name" value="bHLH_dom"/>
</dbReference>
<dbReference type="GO" id="GO:0005634">
    <property type="term" value="C:nucleus"/>
    <property type="evidence" value="ECO:0000318"/>
    <property type="project" value="GO_Central"/>
</dbReference>
<evidence type="ECO:0000256" key="7">
    <source>
        <dbReference type="SAM" id="MobiDB-lite"/>
    </source>
</evidence>
<sequence length="356" mass="39607">MESENVHHQHQLHHYNQLLVGSSSSSLPCYRVSGSPHSWTPTNTFNTSEFNHNGALLQPWTNNEGTFNNPSQHKLMLKTVSSSFPMLSQSSEFYPNTHNLPPLPTKGSFSHIYPSINISNLNQASSMEAFDLLSPSRLTKNSSFKHYSSEDHHHNLASFGHSHQQFQLSNQRLPCNNSPSNISSSFNTETLEAKGSGNILKEAKASTATKKSRLESRACPPFKVRPCIMEARKLLMRVRKEKLGDRIAALQHLVAPFGKTDTASVLMEAIGYIKFLQNQVETLSVPYMKSSRNRTSRSKHGGSMMEMGNEEETRQDLKSRGLCLVPLSCMSYLTTDNGGGGSSGSFWPPPNFSRGF</sequence>
<dbReference type="FunFam" id="4.10.280.10:FF:000032">
    <property type="entry name" value="Transcription factor bHLH123 family"/>
    <property type="match status" value="1"/>
</dbReference>
<proteinExistence type="predicted"/>
<feature type="compositionally biased region" description="Basic residues" evidence="7">
    <location>
        <begin position="291"/>
        <end position="300"/>
    </location>
</feature>
<dbReference type="GO" id="GO:0000981">
    <property type="term" value="F:DNA-binding transcription factor activity, RNA polymerase II-specific"/>
    <property type="evidence" value="ECO:0000318"/>
    <property type="project" value="GO_Central"/>
</dbReference>
<dbReference type="GO" id="GO:0000978">
    <property type="term" value="F:RNA polymerase II cis-regulatory region sequence-specific DNA binding"/>
    <property type="evidence" value="ECO:0000318"/>
    <property type="project" value="GO_Central"/>
</dbReference>
<dbReference type="InterPro" id="IPR045239">
    <property type="entry name" value="bHLH95_bHLH"/>
</dbReference>
<dbReference type="GeneID" id="107935049"/>
<evidence type="ECO:0000256" key="5">
    <source>
        <dbReference type="ARBA" id="ARBA00023163"/>
    </source>
</evidence>
<evidence type="ECO:0000259" key="8">
    <source>
        <dbReference type="PROSITE" id="PS50888"/>
    </source>
</evidence>
<keyword evidence="5" id="KW-0804">Transcription</keyword>
<dbReference type="SMR" id="A0A1U8MBZ5"/>
<feature type="region of interest" description="Disordered" evidence="7">
    <location>
        <begin position="289"/>
        <end position="309"/>
    </location>
</feature>
<comment type="subunit">
    <text evidence="2">Homodimer.</text>
</comment>
<dbReference type="SUPFAM" id="SSF47459">
    <property type="entry name" value="HLH, helix-loop-helix DNA-binding domain"/>
    <property type="match status" value="1"/>
</dbReference>
<dbReference type="CDD" id="cd11393">
    <property type="entry name" value="bHLH_AtbHLH_like"/>
    <property type="match status" value="1"/>
</dbReference>
<dbReference type="STRING" id="3635.A0A1U8MBZ5"/>
<dbReference type="KEGG" id="ghi:107935049"/>
<dbReference type="Gene3D" id="4.10.280.10">
    <property type="entry name" value="Helix-loop-helix DNA-binding domain"/>
    <property type="match status" value="1"/>
</dbReference>
<evidence type="ECO:0000313" key="10">
    <source>
        <dbReference type="RefSeq" id="XP_016723079.1"/>
    </source>
</evidence>
<dbReference type="AlphaFoldDB" id="A0A1U8MBZ5"/>
<dbReference type="PANTHER" id="PTHR16223">
    <property type="entry name" value="TRANSCRIPTION FACTOR BHLH83-RELATED"/>
    <property type="match status" value="1"/>
</dbReference>
<keyword evidence="9" id="KW-1185">Reference proteome</keyword>
<dbReference type="GO" id="GO:0006357">
    <property type="term" value="P:regulation of transcription by RNA polymerase II"/>
    <property type="evidence" value="ECO:0000318"/>
    <property type="project" value="GO_Central"/>
</dbReference>
<keyword evidence="6" id="KW-0539">Nucleus</keyword>
<dbReference type="RefSeq" id="XP_016723079.1">
    <property type="nucleotide sequence ID" value="XM_016867590.2"/>
</dbReference>
<comment type="subcellular location">
    <subcellularLocation>
        <location evidence="1">Nucleus</location>
    </subcellularLocation>
</comment>
<dbReference type="SMART" id="SM00353">
    <property type="entry name" value="HLH"/>
    <property type="match status" value="1"/>
</dbReference>
<dbReference type="OrthoDB" id="1839773at2759"/>